<keyword evidence="3" id="KW-0238">DNA-binding</keyword>
<name>A0ABW9JM89_9SPHI</name>
<evidence type="ECO:0000313" key="6">
    <source>
        <dbReference type="Proteomes" id="UP001517367"/>
    </source>
</evidence>
<feature type="domain" description="Type I restriction modification DNA specificity" evidence="4">
    <location>
        <begin position="75"/>
        <end position="171"/>
    </location>
</feature>
<evidence type="ECO:0000256" key="3">
    <source>
        <dbReference type="ARBA" id="ARBA00023125"/>
    </source>
</evidence>
<keyword evidence="5" id="KW-0378">Hydrolase</keyword>
<evidence type="ECO:0000256" key="1">
    <source>
        <dbReference type="ARBA" id="ARBA00010923"/>
    </source>
</evidence>
<dbReference type="Pfam" id="PF01420">
    <property type="entry name" value="Methylase_S"/>
    <property type="match status" value="2"/>
</dbReference>
<dbReference type="EMBL" id="SRMP02000039">
    <property type="protein sequence ID" value="MFN0293031.1"/>
    <property type="molecule type" value="Genomic_DNA"/>
</dbReference>
<protein>
    <submittedName>
        <fullName evidence="5">Restriction endonuclease subunit S</fullName>
        <ecNumber evidence="5">3.1.21.-</ecNumber>
    </submittedName>
</protein>
<reference evidence="5 6" key="1">
    <citation type="submission" date="2024-12" db="EMBL/GenBank/DDBJ databases">
        <authorList>
            <person name="Hu S."/>
        </authorList>
    </citation>
    <scope>NUCLEOTIDE SEQUENCE [LARGE SCALE GENOMIC DNA]</scope>
    <source>
        <strain evidence="5 6">P-25</strain>
    </source>
</reference>
<dbReference type="InterPro" id="IPR052021">
    <property type="entry name" value="Type-I_RS_S_subunit"/>
</dbReference>
<dbReference type="EC" id="3.1.21.-" evidence="5"/>
<proteinExistence type="inferred from homology"/>
<dbReference type="RefSeq" id="WP_138731363.1">
    <property type="nucleotide sequence ID" value="NZ_SRMP02000039.1"/>
</dbReference>
<dbReference type="GO" id="GO:0016787">
    <property type="term" value="F:hydrolase activity"/>
    <property type="evidence" value="ECO:0007669"/>
    <property type="project" value="UniProtKB-KW"/>
</dbReference>
<gene>
    <name evidence="5" type="ORF">E5L68_016660</name>
</gene>
<keyword evidence="5" id="KW-0255">Endonuclease</keyword>
<dbReference type="Gene3D" id="3.90.220.20">
    <property type="entry name" value="DNA methylase specificity domains"/>
    <property type="match status" value="2"/>
</dbReference>
<keyword evidence="6" id="KW-1185">Reference proteome</keyword>
<keyword evidence="5" id="KW-0540">Nuclease</keyword>
<dbReference type="PANTHER" id="PTHR30408:SF13">
    <property type="entry name" value="TYPE I RESTRICTION ENZYME HINDI SPECIFICITY SUBUNIT"/>
    <property type="match status" value="1"/>
</dbReference>
<dbReference type="GO" id="GO:0004519">
    <property type="term" value="F:endonuclease activity"/>
    <property type="evidence" value="ECO:0007669"/>
    <property type="project" value="UniProtKB-KW"/>
</dbReference>
<dbReference type="InterPro" id="IPR000055">
    <property type="entry name" value="Restrct_endonuc_typeI_TRD"/>
</dbReference>
<evidence type="ECO:0000256" key="2">
    <source>
        <dbReference type="ARBA" id="ARBA00022747"/>
    </source>
</evidence>
<dbReference type="PANTHER" id="PTHR30408">
    <property type="entry name" value="TYPE-1 RESTRICTION ENZYME ECOKI SPECIFICITY PROTEIN"/>
    <property type="match status" value="1"/>
</dbReference>
<organism evidence="5 6">
    <name type="scientific">Pedobacter helvus</name>
    <dbReference type="NCBI Taxonomy" id="2563444"/>
    <lineage>
        <taxon>Bacteria</taxon>
        <taxon>Pseudomonadati</taxon>
        <taxon>Bacteroidota</taxon>
        <taxon>Sphingobacteriia</taxon>
        <taxon>Sphingobacteriales</taxon>
        <taxon>Sphingobacteriaceae</taxon>
        <taxon>Pedobacter</taxon>
    </lineage>
</organism>
<comment type="caution">
    <text evidence="5">The sequence shown here is derived from an EMBL/GenBank/DDBJ whole genome shotgun (WGS) entry which is preliminary data.</text>
</comment>
<sequence length="409" mass="46927">MSYRKIGSLIQLIDERNKDLNVKYLVGLTINKKFIPSVANTIGTDMGNYKIIRKNQFACSTMQVRRDKKMPIALLKDFDKAIISQAYPVFEVVDENILHPDYLMLWFSRSEFDREACFHAVGGVRGNLEWEDFCNMELPVPSIEKQSEIVAQYHAIANKIKVNEQICEKLEATAQALYKNWFVDFEFPNEDGKPYKSSGGVMVYNEELEKEVPEGWEVKTIGEITTSNSKNLKSTSHERFIYYLDTSNITNNRIGTLRYLNLNEDEIPSRAKRIVTENDIIFSTVRPNLRHFGLLKNIPQNLIVSTGFCVLRSNVKDIPNEVIYLSIIQEDVLQYLQSKAEMSVSTYPSITSDDLLAVKICIPTTERNLVVEFRKIYNLIDIQNVQIKKLSQLQNLLLSRLAVGEEVSA</sequence>
<keyword evidence="2" id="KW-0680">Restriction system</keyword>
<accession>A0ABW9JM89</accession>
<comment type="similarity">
    <text evidence="1">Belongs to the type-I restriction system S methylase family.</text>
</comment>
<dbReference type="SUPFAM" id="SSF116734">
    <property type="entry name" value="DNA methylase specificity domain"/>
    <property type="match status" value="2"/>
</dbReference>
<evidence type="ECO:0000259" key="4">
    <source>
        <dbReference type="Pfam" id="PF01420"/>
    </source>
</evidence>
<dbReference type="InterPro" id="IPR044946">
    <property type="entry name" value="Restrct_endonuc_typeI_TRD_sf"/>
</dbReference>
<feature type="domain" description="Type I restriction modification DNA specificity" evidence="4">
    <location>
        <begin position="213"/>
        <end position="386"/>
    </location>
</feature>
<evidence type="ECO:0000313" key="5">
    <source>
        <dbReference type="EMBL" id="MFN0293031.1"/>
    </source>
</evidence>
<dbReference type="Proteomes" id="UP001517367">
    <property type="component" value="Unassembled WGS sequence"/>
</dbReference>